<keyword evidence="3" id="KW-1185">Reference proteome</keyword>
<name>A0ABM7M6Z4_9ACTN</name>
<sequence>MSASPIYRHNVRGVLNAARNLEEVLDKGDESEVLALAGDLLSAALARESAGAVAGLEEHDAPAVEGLPAPTAEDELTLALTELEVGEVLLASAAATMPEAPAPAPPTVLAGAVDGLSAADRLQEAGTSAVGNLFAGASGDPQEFFTDLPATVAGIVRRTAQLGADAVTGLATIPGSQVQPLFGAALGTAEALLHTGDKIAALARAGMRAVMRALRALARLVPDNLKDQVGEWARKWWDGHSGTVAQKLARDVLAVSALETRMATAVQAARGRTDLDAALREGADRLKELEQRHGRIVDALDKIVRALGRVIAPVAAAFPPIAAWVLAAGGGGIVAALGITVWMGRDYLDTGVPFERVPGVRLVVARATATPALGD</sequence>
<evidence type="ECO:0000313" key="3">
    <source>
        <dbReference type="Proteomes" id="UP000676967"/>
    </source>
</evidence>
<keyword evidence="1" id="KW-1133">Transmembrane helix</keyword>
<dbReference type="EMBL" id="AP023356">
    <property type="protein sequence ID" value="BCJ47349.1"/>
    <property type="molecule type" value="Genomic_DNA"/>
</dbReference>
<dbReference type="Proteomes" id="UP000676967">
    <property type="component" value="Chromosome"/>
</dbReference>
<evidence type="ECO:0000256" key="1">
    <source>
        <dbReference type="SAM" id="Phobius"/>
    </source>
</evidence>
<organism evidence="2 3">
    <name type="scientific">Actinoplanes ianthinogenes</name>
    <dbReference type="NCBI Taxonomy" id="122358"/>
    <lineage>
        <taxon>Bacteria</taxon>
        <taxon>Bacillati</taxon>
        <taxon>Actinomycetota</taxon>
        <taxon>Actinomycetes</taxon>
        <taxon>Micromonosporales</taxon>
        <taxon>Micromonosporaceae</taxon>
        <taxon>Actinoplanes</taxon>
    </lineage>
</organism>
<proteinExistence type="predicted"/>
<accession>A0ABM7M6Z4</accession>
<dbReference type="RefSeq" id="WP_189334866.1">
    <property type="nucleotide sequence ID" value="NZ_AP023356.1"/>
</dbReference>
<protein>
    <submittedName>
        <fullName evidence="2">Uncharacterized protein</fullName>
    </submittedName>
</protein>
<evidence type="ECO:0000313" key="2">
    <source>
        <dbReference type="EMBL" id="BCJ47349.1"/>
    </source>
</evidence>
<keyword evidence="1" id="KW-0472">Membrane</keyword>
<feature type="transmembrane region" description="Helical" evidence="1">
    <location>
        <begin position="321"/>
        <end position="343"/>
    </location>
</feature>
<reference evidence="2 3" key="1">
    <citation type="submission" date="2020-08" db="EMBL/GenBank/DDBJ databases">
        <title>Whole genome shotgun sequence of Actinoplanes ianthinogenes NBRC 13996.</title>
        <authorList>
            <person name="Komaki H."/>
            <person name="Tamura T."/>
        </authorList>
    </citation>
    <scope>NUCLEOTIDE SEQUENCE [LARGE SCALE GENOMIC DNA]</scope>
    <source>
        <strain evidence="2 3">NBRC 13996</strain>
    </source>
</reference>
<keyword evidence="1" id="KW-0812">Transmembrane</keyword>
<gene>
    <name evidence="2" type="ORF">Aiant_80060</name>
</gene>